<comment type="caution">
    <text evidence="2">The sequence shown here is derived from an EMBL/GenBank/DDBJ whole genome shotgun (WGS) entry which is preliminary data.</text>
</comment>
<dbReference type="Proteomes" id="UP000246121">
    <property type="component" value="Unassembled WGS sequence"/>
</dbReference>
<evidence type="ECO:0000313" key="3">
    <source>
        <dbReference type="Proteomes" id="UP000246121"/>
    </source>
</evidence>
<sequence>MRQVTVVWRTQTVSPMVRLSAVTCMETCRPPTFSWNLSRHVAALPSLPNTVRLFKNLSSPESEILLPEFFLLLRGRGRQIFVSLVRYLALPCRLPWCLSDDILDPSLPPRGRLGSECCLSADTTLQSYVPYLPRVFPWVRVIDLDANNAIVFSDAVLLHRCCCRCGVFISPDGSEMRFVSHLYAVLTPTVGAESVQRNDGKLAATVSHRKGGPFVVQVWGDGCGSLLLLVFVGCSVVLCVFFLCGCRFAVHAVCELCLPREVAPLPRTQRRRCDDVCVSLCCTSF</sequence>
<feature type="transmembrane region" description="Helical" evidence="1">
    <location>
        <begin position="226"/>
        <end position="250"/>
    </location>
</feature>
<dbReference type="VEuPathDB" id="TriTrypDB:TcCL_NonESM11702"/>
<dbReference type="VEuPathDB" id="TriTrypDB:TcYC6_0054660"/>
<dbReference type="VEuPathDB" id="TriTrypDB:C3747_90g148"/>
<dbReference type="VEuPathDB" id="TriTrypDB:TcCLB.508221.240"/>
<keyword evidence="1" id="KW-1133">Transmembrane helix</keyword>
<keyword evidence="1" id="KW-0812">Transmembrane</keyword>
<dbReference type="EMBL" id="PRFA01000096">
    <property type="protein sequence ID" value="PWU87263.1"/>
    <property type="molecule type" value="Genomic_DNA"/>
</dbReference>
<dbReference type="VEuPathDB" id="TriTrypDB:ECC02_003385"/>
<gene>
    <name evidence="2" type="ORF">C4B63_96g30</name>
</gene>
<dbReference type="VEuPathDB" id="TriTrypDB:Tc_MARK_5485"/>
<reference evidence="2 3" key="1">
    <citation type="journal article" date="2018" name="Microb. Genom.">
        <title>Expanding an expanded genome: long-read sequencing of Trypanosoma cruzi.</title>
        <authorList>
            <person name="Berna L."/>
            <person name="Rodriguez M."/>
            <person name="Chiribao M.L."/>
            <person name="Parodi-Talice A."/>
            <person name="Pita S."/>
            <person name="Rijo G."/>
            <person name="Alvarez-Valin F."/>
            <person name="Robello C."/>
        </authorList>
    </citation>
    <scope>NUCLEOTIDE SEQUENCE [LARGE SCALE GENOMIC DNA]</scope>
    <source>
        <strain evidence="2 3">Dm28c</strain>
    </source>
</reference>
<dbReference type="VEuPathDB" id="TriTrypDB:C4B63_96g30"/>
<dbReference type="VEuPathDB" id="TriTrypDB:TcCLB.399389.10"/>
<dbReference type="VEuPathDB" id="TriTrypDB:TCSYLVIO_008481"/>
<keyword evidence="1" id="KW-0472">Membrane</keyword>
<protein>
    <submittedName>
        <fullName evidence="2">Uncharacterized protein</fullName>
    </submittedName>
</protein>
<evidence type="ECO:0000313" key="2">
    <source>
        <dbReference type="EMBL" id="PWU87263.1"/>
    </source>
</evidence>
<accession>A0A2V2UYD6</accession>
<organism evidence="2 3">
    <name type="scientific">Trypanosoma cruzi</name>
    <dbReference type="NCBI Taxonomy" id="5693"/>
    <lineage>
        <taxon>Eukaryota</taxon>
        <taxon>Discoba</taxon>
        <taxon>Euglenozoa</taxon>
        <taxon>Kinetoplastea</taxon>
        <taxon>Metakinetoplastina</taxon>
        <taxon>Trypanosomatida</taxon>
        <taxon>Trypanosomatidae</taxon>
        <taxon>Trypanosoma</taxon>
        <taxon>Schizotrypanum</taxon>
    </lineage>
</organism>
<evidence type="ECO:0000256" key="1">
    <source>
        <dbReference type="SAM" id="Phobius"/>
    </source>
</evidence>
<dbReference type="AlphaFoldDB" id="A0A2V2UYD6"/>
<dbReference type="VEuPathDB" id="TriTrypDB:TcG_10787"/>
<proteinExistence type="predicted"/>
<name>A0A2V2UYD6_TRYCR</name>
<dbReference type="VEuPathDB" id="TriTrypDB:TcBrA4_0108560"/>
<dbReference type="VEuPathDB" id="TriTrypDB:TCDM_11168"/>